<accession>A0A5E8BGF8</accession>
<sequence length="791" mass="89958">MQTRGSHFDMSVELNGVTIKFLWDKYFNGTGLKLIQDIALNGYNSLEKMNTAAYNQDPKYKPKTYLYISGGAWFAYTESPSEVANIYDQNMQAMFKTIDARVDGAFDGVYFGAPLIPYYRLLSLGRNDKLTLDQYSRMIRIADDFFGFRRTNQTVESKTSPTLKQGGIRYRTLPHRTSEVSAYYFPIVNELGAENHEGLYDDIVVHYTEPSSLIQGNILLNHMCNQRIADTTRQPLAGTSCCVKYPTKDRLWLFRVFKVCLLVSFIVAATHKFQFSGLLFKSTGLVLGVIGSVALWSYVSNETGLISKSSISFSSAEFKGLLQAWFVASIFSSYFFSKYLNKEELLEPNNQSQIFLAEWQGICVSLLLIIEYTGSRYHIETFDYEIVARVLVSLWSMVEIYKTCQRFLYYDQSSNINVKQVYISISTCLVRTLARILTLPLFLSVCVRGAFDNNSLSGSIPHSYLILATKLTFWTIVVFIVVPHCLSHNKLALKTLILAAVSLTAKIIVPANSSVQDDFWANLVMIWVSLTLFTEKPSPLPSYTLFSSTTGNTSSSLTFLELVLENNSEEIFPSFSVAAGVALFFLLFVNAVQYYFSYFVFFNKNGLNNPMPYIELHREEFDRYLTARGLHYTPVVHSVIVLITAACYIVLRLAILKNTKAVIDKGYYYYYYSACWVALGKFSYEVLELYSYVFLAASGTLHLHYLPTGIVNSSSVTRTLYFVDSAFKFPYFQWRLMEKVRKCFSMAISSGMLWTLSKSCAFVWEPQAALKQRPCALQKSVSGQHLKEERS</sequence>
<evidence type="ECO:0000313" key="2">
    <source>
        <dbReference type="EMBL" id="VVT49941.1"/>
    </source>
</evidence>
<keyword evidence="1" id="KW-1133">Transmembrane helix</keyword>
<dbReference type="GeneID" id="43581339"/>
<evidence type="ECO:0008006" key="4">
    <source>
        <dbReference type="Google" id="ProtNLM"/>
    </source>
</evidence>
<name>A0A5E8BGF8_9ASCO</name>
<dbReference type="OrthoDB" id="1932925at2759"/>
<protein>
    <recommendedName>
        <fullName evidence="4">Cas1p 10 TM acyl transferase domain-containing protein</fullName>
    </recommendedName>
</protein>
<feature type="transmembrane region" description="Helical" evidence="1">
    <location>
        <begin position="252"/>
        <end position="271"/>
    </location>
</feature>
<keyword evidence="1" id="KW-0472">Membrane</keyword>
<feature type="transmembrane region" description="Helical" evidence="1">
    <location>
        <begin position="432"/>
        <end position="451"/>
    </location>
</feature>
<evidence type="ECO:0000313" key="3">
    <source>
        <dbReference type="Proteomes" id="UP000398389"/>
    </source>
</evidence>
<feature type="transmembrane region" description="Helical" evidence="1">
    <location>
        <begin position="667"/>
        <end position="684"/>
    </location>
</feature>
<feature type="transmembrane region" description="Helical" evidence="1">
    <location>
        <begin position="575"/>
        <end position="596"/>
    </location>
</feature>
<feature type="transmembrane region" description="Helical" evidence="1">
    <location>
        <begin position="463"/>
        <end position="483"/>
    </location>
</feature>
<keyword evidence="3" id="KW-1185">Reference proteome</keyword>
<dbReference type="RefSeq" id="XP_031853130.1">
    <property type="nucleotide sequence ID" value="XM_031997239.1"/>
</dbReference>
<reference evidence="2 3" key="1">
    <citation type="submission" date="2019-09" db="EMBL/GenBank/DDBJ databases">
        <authorList>
            <person name="Brejova B."/>
        </authorList>
    </citation>
    <scope>NUCLEOTIDE SEQUENCE [LARGE SCALE GENOMIC DNA]</scope>
</reference>
<dbReference type="Proteomes" id="UP000398389">
    <property type="component" value="Unassembled WGS sequence"/>
</dbReference>
<dbReference type="AlphaFoldDB" id="A0A5E8BGF8"/>
<feature type="transmembrane region" description="Helical" evidence="1">
    <location>
        <begin position="635"/>
        <end position="655"/>
    </location>
</feature>
<organism evidence="2 3">
    <name type="scientific">Magnusiomyces paraingens</name>
    <dbReference type="NCBI Taxonomy" id="2606893"/>
    <lineage>
        <taxon>Eukaryota</taxon>
        <taxon>Fungi</taxon>
        <taxon>Dikarya</taxon>
        <taxon>Ascomycota</taxon>
        <taxon>Saccharomycotina</taxon>
        <taxon>Dipodascomycetes</taxon>
        <taxon>Dipodascales</taxon>
        <taxon>Dipodascaceae</taxon>
        <taxon>Magnusiomyces</taxon>
    </lineage>
</organism>
<keyword evidence="1" id="KW-0812">Transmembrane</keyword>
<proteinExistence type="predicted"/>
<dbReference type="EMBL" id="CABVLU010000002">
    <property type="protein sequence ID" value="VVT49941.1"/>
    <property type="molecule type" value="Genomic_DNA"/>
</dbReference>
<evidence type="ECO:0000256" key="1">
    <source>
        <dbReference type="SAM" id="Phobius"/>
    </source>
</evidence>
<feature type="transmembrane region" description="Helical" evidence="1">
    <location>
        <begin position="278"/>
        <end position="298"/>
    </location>
</feature>
<gene>
    <name evidence="2" type="ORF">SAPINGB_P002521</name>
</gene>